<evidence type="ECO:0000313" key="1">
    <source>
        <dbReference type="EMBL" id="CAF0972333.1"/>
    </source>
</evidence>
<gene>
    <name evidence="2" type="ORF">JXQ802_LOCUS15706</name>
    <name evidence="1" type="ORF">PYM288_LOCUS13175</name>
</gene>
<name>A0A814J480_9BILA</name>
<comment type="caution">
    <text evidence="2">The sequence shown here is derived from an EMBL/GenBank/DDBJ whole genome shotgun (WGS) entry which is preliminary data.</text>
</comment>
<proteinExistence type="predicted"/>
<keyword evidence="3" id="KW-1185">Reference proteome</keyword>
<dbReference type="EMBL" id="CAJNOH010000259">
    <property type="protein sequence ID" value="CAF0972333.1"/>
    <property type="molecule type" value="Genomic_DNA"/>
</dbReference>
<evidence type="ECO:0000313" key="3">
    <source>
        <dbReference type="Proteomes" id="UP000663870"/>
    </source>
</evidence>
<reference evidence="2" key="1">
    <citation type="submission" date="2021-02" db="EMBL/GenBank/DDBJ databases">
        <authorList>
            <person name="Nowell W R."/>
        </authorList>
    </citation>
    <scope>NUCLEOTIDE SEQUENCE</scope>
</reference>
<accession>A0A814J480</accession>
<dbReference type="Proteomes" id="UP000663854">
    <property type="component" value="Unassembled WGS sequence"/>
</dbReference>
<dbReference type="EMBL" id="CAJNOL010000369">
    <property type="protein sequence ID" value="CAF1032319.1"/>
    <property type="molecule type" value="Genomic_DNA"/>
</dbReference>
<organism evidence="2 3">
    <name type="scientific">Rotaria sordida</name>
    <dbReference type="NCBI Taxonomy" id="392033"/>
    <lineage>
        <taxon>Eukaryota</taxon>
        <taxon>Metazoa</taxon>
        <taxon>Spiralia</taxon>
        <taxon>Gnathifera</taxon>
        <taxon>Rotifera</taxon>
        <taxon>Eurotatoria</taxon>
        <taxon>Bdelloidea</taxon>
        <taxon>Philodinida</taxon>
        <taxon>Philodinidae</taxon>
        <taxon>Rotaria</taxon>
    </lineage>
</organism>
<protein>
    <submittedName>
        <fullName evidence="2">Uncharacterized protein</fullName>
    </submittedName>
</protein>
<evidence type="ECO:0000313" key="2">
    <source>
        <dbReference type="EMBL" id="CAF1032319.1"/>
    </source>
</evidence>
<dbReference type="Proteomes" id="UP000663870">
    <property type="component" value="Unassembled WGS sequence"/>
</dbReference>
<sequence length="243" mass="28124">MKYKSLLELENKDKPNKLRQPFGMSLIALATSDDEQRINEPLICIVSDELYSKCKEAAGSENWTSDGFHLSEFLNSLEVAFSNNTVVRHILDDKTDVKSDSITFFATLLISCYGLLFNQDADDLEKLISEALLKILLCISNYPEYRKPLKEDNQFYVLIGSLAKQPKQDIAKRIWSNLNIKENPTREPHPLQVRKQPMAFISYNWADDSFCERFLKELRNHTSIKLWICSLHDGGYYEQKNEC</sequence>
<dbReference type="AlphaFoldDB" id="A0A814J480"/>